<protein>
    <submittedName>
        <fullName evidence="2">Uncharacterized protein</fullName>
    </submittedName>
</protein>
<dbReference type="EMBL" id="JAWDEY010000011">
    <property type="protein sequence ID" value="KAK6589675.1"/>
    <property type="molecule type" value="Genomic_DNA"/>
</dbReference>
<proteinExistence type="predicted"/>
<keyword evidence="1" id="KW-0812">Transmembrane</keyword>
<evidence type="ECO:0000256" key="1">
    <source>
        <dbReference type="SAM" id="Phobius"/>
    </source>
</evidence>
<dbReference type="Proteomes" id="UP001311799">
    <property type="component" value="Unassembled WGS sequence"/>
</dbReference>
<keyword evidence="3" id="KW-1185">Reference proteome</keyword>
<feature type="transmembrane region" description="Helical" evidence="1">
    <location>
        <begin position="194"/>
        <end position="217"/>
    </location>
</feature>
<dbReference type="AlphaFoldDB" id="A0AAV9XZL6"/>
<keyword evidence="1" id="KW-1133">Transmembrane helix</keyword>
<gene>
    <name evidence="2" type="ORF">RS030_1127</name>
</gene>
<name>A0AAV9XZL6_9CRYT</name>
<comment type="caution">
    <text evidence="2">The sequence shown here is derived from an EMBL/GenBank/DDBJ whole genome shotgun (WGS) entry which is preliminary data.</text>
</comment>
<evidence type="ECO:0000313" key="2">
    <source>
        <dbReference type="EMBL" id="KAK6589675.1"/>
    </source>
</evidence>
<feature type="transmembrane region" description="Helical" evidence="1">
    <location>
        <begin position="20"/>
        <end position="37"/>
    </location>
</feature>
<reference evidence="2 3" key="1">
    <citation type="submission" date="2023-10" db="EMBL/GenBank/DDBJ databases">
        <title>Comparative genomics analysis reveals potential genetic determinants of host preference in Cryptosporidium xiaoi.</title>
        <authorList>
            <person name="Xiao L."/>
            <person name="Li J."/>
        </authorList>
    </citation>
    <scope>NUCLEOTIDE SEQUENCE [LARGE SCALE GENOMIC DNA]</scope>
    <source>
        <strain evidence="2 3">52996</strain>
    </source>
</reference>
<sequence length="227" mass="21419">MTRLIKKSEKLNNVIGINRFVRIKIVFILSIIMAIASKTECIRYKDKLRLQEGGLGSFLLGIAGNALSTGLQAATGSPLLPNPAAGIPGVGSALSSLATPSGGVQGAPGAGMAGAAAGAGMAGAAAGAGMAGAGAGAGPGMAGAAGAIPGAGVPGAAAGPGMAGAAGAIPGAGVPGAAAGPGMAGAIPGAAPSALSFTTISFGLIVMMMICMVMLMCRRCTKDDDDD</sequence>
<organism evidence="2 3">
    <name type="scientific">Cryptosporidium xiaoi</name>
    <dbReference type="NCBI Taxonomy" id="659607"/>
    <lineage>
        <taxon>Eukaryota</taxon>
        <taxon>Sar</taxon>
        <taxon>Alveolata</taxon>
        <taxon>Apicomplexa</taxon>
        <taxon>Conoidasida</taxon>
        <taxon>Coccidia</taxon>
        <taxon>Eucoccidiorida</taxon>
        <taxon>Eimeriorina</taxon>
        <taxon>Cryptosporidiidae</taxon>
        <taxon>Cryptosporidium</taxon>
    </lineage>
</organism>
<accession>A0AAV9XZL6</accession>
<keyword evidence="1" id="KW-0472">Membrane</keyword>
<evidence type="ECO:0000313" key="3">
    <source>
        <dbReference type="Proteomes" id="UP001311799"/>
    </source>
</evidence>